<comment type="subcellular location">
    <subcellularLocation>
        <location evidence="1">Membrane</location>
        <topology evidence="1">Multi-pass membrane protein</topology>
    </subcellularLocation>
</comment>
<dbReference type="SUPFAM" id="SSF81321">
    <property type="entry name" value="Family A G protein-coupled receptor-like"/>
    <property type="match status" value="1"/>
</dbReference>
<evidence type="ECO:0000256" key="8">
    <source>
        <dbReference type="SAM" id="MobiDB-lite"/>
    </source>
</evidence>
<dbReference type="EMBL" id="PGGH01403206">
    <property type="protein sequence ID" value="NIG61950.1"/>
    <property type="molecule type" value="Genomic_DNA"/>
</dbReference>
<evidence type="ECO:0000313" key="11">
    <source>
        <dbReference type="EMBL" id="NIG61950.1"/>
    </source>
</evidence>
<keyword evidence="5 9" id="KW-0472">Membrane</keyword>
<feature type="domain" description="G-protein coupled receptors family 1 profile" evidence="10">
    <location>
        <begin position="1"/>
        <end position="188"/>
    </location>
</feature>
<organism evidence="11 12">
    <name type="scientific">Pontoporia blainvillei</name>
    <name type="common">Franciscana</name>
    <name type="synonym">Delphinus blainvillei</name>
    <dbReference type="NCBI Taxonomy" id="48723"/>
    <lineage>
        <taxon>Eukaryota</taxon>
        <taxon>Metazoa</taxon>
        <taxon>Chordata</taxon>
        <taxon>Craniata</taxon>
        <taxon>Vertebrata</taxon>
        <taxon>Euteleostomi</taxon>
        <taxon>Mammalia</taxon>
        <taxon>Eutheria</taxon>
        <taxon>Laurasiatheria</taxon>
        <taxon>Artiodactyla</taxon>
        <taxon>Whippomorpha</taxon>
        <taxon>Cetacea</taxon>
        <taxon>Odontoceti</taxon>
        <taxon>Pontoporiidae</taxon>
        <taxon>Pontoporia</taxon>
    </lineage>
</organism>
<dbReference type="Proteomes" id="UP001165941">
    <property type="component" value="Unassembled WGS sequence"/>
</dbReference>
<evidence type="ECO:0000256" key="7">
    <source>
        <dbReference type="ARBA" id="ARBA00023224"/>
    </source>
</evidence>
<keyword evidence="4" id="KW-0297">G-protein coupled receptor</keyword>
<keyword evidence="3 9" id="KW-1133">Transmembrane helix</keyword>
<gene>
    <name evidence="11" type="ORF">BU61_11403</name>
</gene>
<keyword evidence="2 9" id="KW-0812">Transmembrane</keyword>
<evidence type="ECO:0000256" key="6">
    <source>
        <dbReference type="ARBA" id="ARBA00023170"/>
    </source>
</evidence>
<dbReference type="PRINTS" id="PR02108">
    <property type="entry name" value="MRGPCRFAMILY"/>
</dbReference>
<name>A0ABX0SF57_PONBL</name>
<sequence length="288" mass="32153">MGHAWPTRATWPTHEAVRTGEHFTQVAGLSLLTAISTQRCLSVLLPVWYECHRPRHLPGTVCVPLWAPSLLRSTLASLCSRFWHRDERQCFTVNLIVSILITGIFMPAMAMASLTLCTQVQRSSQRRRPTRLYVAILASVLVFVCVLPLGISGFLLYRLDLPQRMKTLFSRLARLSLSVSSSAKPVIYLLVGSRGGRACGSPWGPCCTGRCGRSQSWRRGRRSPPAPTTRRGSESTTPWTPPAWLAGCWEPRWLCISPSRDPLPTCQGSPTECHVPDITMQLSWEDET</sequence>
<evidence type="ECO:0000313" key="12">
    <source>
        <dbReference type="Proteomes" id="UP001165941"/>
    </source>
</evidence>
<dbReference type="InterPro" id="IPR026234">
    <property type="entry name" value="MRGPCRFAMILY"/>
</dbReference>
<evidence type="ECO:0000256" key="4">
    <source>
        <dbReference type="ARBA" id="ARBA00023040"/>
    </source>
</evidence>
<feature type="region of interest" description="Disordered" evidence="8">
    <location>
        <begin position="212"/>
        <end position="239"/>
    </location>
</feature>
<keyword evidence="6" id="KW-0675">Receptor</keyword>
<dbReference type="PROSITE" id="PS50262">
    <property type="entry name" value="G_PROTEIN_RECEP_F1_2"/>
    <property type="match status" value="1"/>
</dbReference>
<dbReference type="PANTHER" id="PTHR11334">
    <property type="entry name" value="MAS-RELATED G-PROTEIN COUPLED RECEPTOR"/>
    <property type="match status" value="1"/>
</dbReference>
<evidence type="ECO:0000256" key="3">
    <source>
        <dbReference type="ARBA" id="ARBA00022989"/>
    </source>
</evidence>
<feature type="transmembrane region" description="Helical" evidence="9">
    <location>
        <begin position="91"/>
        <end position="112"/>
    </location>
</feature>
<accession>A0ABX0SF57</accession>
<proteinExistence type="predicted"/>
<evidence type="ECO:0000256" key="5">
    <source>
        <dbReference type="ARBA" id="ARBA00023136"/>
    </source>
</evidence>
<evidence type="ECO:0000256" key="2">
    <source>
        <dbReference type="ARBA" id="ARBA00022692"/>
    </source>
</evidence>
<evidence type="ECO:0000259" key="10">
    <source>
        <dbReference type="PROSITE" id="PS50262"/>
    </source>
</evidence>
<dbReference type="InterPro" id="IPR017452">
    <property type="entry name" value="GPCR_Rhodpsn_7TM"/>
</dbReference>
<protein>
    <submittedName>
        <fullName evidence="11">MAS-related GPR, member D</fullName>
    </submittedName>
</protein>
<comment type="caution">
    <text evidence="11">The sequence shown here is derived from an EMBL/GenBank/DDBJ whole genome shotgun (WGS) entry which is preliminary data.</text>
</comment>
<evidence type="ECO:0000256" key="1">
    <source>
        <dbReference type="ARBA" id="ARBA00004141"/>
    </source>
</evidence>
<dbReference type="Gene3D" id="1.20.1070.10">
    <property type="entry name" value="Rhodopsin 7-helix transmembrane proteins"/>
    <property type="match status" value="1"/>
</dbReference>
<reference evidence="11" key="1">
    <citation type="submission" date="2018-05" db="EMBL/GenBank/DDBJ databases">
        <authorList>
            <person name="Pedro S.L.S."/>
            <person name="Freitas R.C."/>
            <person name="Barreto A.S."/>
            <person name="Lima A.O.S."/>
        </authorList>
    </citation>
    <scope>NUCLEOTIDE SEQUENCE</scope>
    <source>
        <strain evidence="11">BP203</strain>
        <tissue evidence="11">Muscle</tissue>
    </source>
</reference>
<evidence type="ECO:0000256" key="9">
    <source>
        <dbReference type="SAM" id="Phobius"/>
    </source>
</evidence>
<feature type="transmembrane region" description="Helical" evidence="9">
    <location>
        <begin position="132"/>
        <end position="157"/>
    </location>
</feature>
<keyword evidence="12" id="KW-1185">Reference proteome</keyword>
<dbReference type="PANTHER" id="PTHR11334:SF57">
    <property type="entry name" value="MAS-RELATED G-PROTEIN COUPLED RECEPTOR MEMBER D"/>
    <property type="match status" value="1"/>
</dbReference>
<keyword evidence="7" id="KW-0807">Transducer</keyword>